<dbReference type="GO" id="GO:0003676">
    <property type="term" value="F:nucleic acid binding"/>
    <property type="evidence" value="ECO:0007669"/>
    <property type="project" value="InterPro"/>
</dbReference>
<sequence>MARVRYTIQQSAYLVQIYFKYESAGKCRRKFWCQFPGEPVPKEKLDEIGARLEPSARSLRRLAQETGVSKTSARSATKLLKLRPYRTVVVYALKARDPVARSNFCNWFLQPVHDGEVDPQLLLFSDEAWFCLRGEVNSQNNRYWSAENPRLIREFPLHDEKIGV</sequence>
<gene>
    <name evidence="1" type="ORF">Cfor_04421</name>
</gene>
<dbReference type="InterPro" id="IPR036397">
    <property type="entry name" value="RNaseH_sf"/>
</dbReference>
<protein>
    <recommendedName>
        <fullName evidence="3">DUF4817 domain-containing protein</fullName>
    </recommendedName>
</protein>
<evidence type="ECO:0008006" key="3">
    <source>
        <dbReference type="Google" id="ProtNLM"/>
    </source>
</evidence>
<dbReference type="PANTHER" id="PTHR47326:SF1">
    <property type="entry name" value="HTH PSQ-TYPE DOMAIN-CONTAINING PROTEIN"/>
    <property type="match status" value="1"/>
</dbReference>
<dbReference type="Proteomes" id="UP000502823">
    <property type="component" value="Unassembled WGS sequence"/>
</dbReference>
<dbReference type="InParanoid" id="A0A6L2Q1W8"/>
<dbReference type="AlphaFoldDB" id="A0A6L2Q1W8"/>
<dbReference type="PANTHER" id="PTHR47326">
    <property type="entry name" value="TRANSPOSABLE ELEMENT TC3 TRANSPOSASE-LIKE PROTEIN"/>
    <property type="match status" value="1"/>
</dbReference>
<reference evidence="2" key="1">
    <citation type="submission" date="2020-01" db="EMBL/GenBank/DDBJ databases">
        <title>Draft genome sequence of the Termite Coptotermes fromosanus.</title>
        <authorList>
            <person name="Itakura S."/>
            <person name="Yosikawa Y."/>
            <person name="Umezawa K."/>
        </authorList>
    </citation>
    <scope>NUCLEOTIDE SEQUENCE [LARGE SCALE GENOMIC DNA]</scope>
</reference>
<evidence type="ECO:0000313" key="2">
    <source>
        <dbReference type="Proteomes" id="UP000502823"/>
    </source>
</evidence>
<dbReference type="EMBL" id="BLKM01006290">
    <property type="protein sequence ID" value="GFG36798.1"/>
    <property type="molecule type" value="Genomic_DNA"/>
</dbReference>
<accession>A0A6L2Q1W8</accession>
<proteinExistence type="predicted"/>
<name>A0A6L2Q1W8_COPFO</name>
<dbReference type="OrthoDB" id="9971063at2759"/>
<dbReference type="Gene3D" id="3.30.420.10">
    <property type="entry name" value="Ribonuclease H-like superfamily/Ribonuclease H"/>
    <property type="match status" value="1"/>
</dbReference>
<keyword evidence="2" id="KW-1185">Reference proteome</keyword>
<evidence type="ECO:0000313" key="1">
    <source>
        <dbReference type="EMBL" id="GFG36798.1"/>
    </source>
</evidence>
<organism evidence="1 2">
    <name type="scientific">Coptotermes formosanus</name>
    <name type="common">Formosan subterranean termite</name>
    <dbReference type="NCBI Taxonomy" id="36987"/>
    <lineage>
        <taxon>Eukaryota</taxon>
        <taxon>Metazoa</taxon>
        <taxon>Ecdysozoa</taxon>
        <taxon>Arthropoda</taxon>
        <taxon>Hexapoda</taxon>
        <taxon>Insecta</taxon>
        <taxon>Pterygota</taxon>
        <taxon>Neoptera</taxon>
        <taxon>Polyneoptera</taxon>
        <taxon>Dictyoptera</taxon>
        <taxon>Blattodea</taxon>
        <taxon>Blattoidea</taxon>
        <taxon>Termitoidae</taxon>
        <taxon>Rhinotermitidae</taxon>
        <taxon>Coptotermes</taxon>
    </lineage>
</organism>
<comment type="caution">
    <text evidence="1">The sequence shown here is derived from an EMBL/GenBank/DDBJ whole genome shotgun (WGS) entry which is preliminary data.</text>
</comment>